<proteinExistence type="predicted"/>
<feature type="transmembrane region" description="Helical" evidence="1">
    <location>
        <begin position="6"/>
        <end position="29"/>
    </location>
</feature>
<sequence length="121" mass="13578">MGSIKMYVIGGLALVAVGLLGVLGTWGAWEYRGRIADRELKAEQDRMAGLLKKQTELTDQYRNQADKVYSELLDRIDNIKVVNTTINKTIQAEKIANPSFYAQPLPPGGREAWLKARMQLQ</sequence>
<keyword evidence="3" id="KW-1185">Reference proteome</keyword>
<keyword evidence="1" id="KW-0472">Membrane</keyword>
<evidence type="ECO:0000313" key="3">
    <source>
        <dbReference type="Proteomes" id="UP000224832"/>
    </source>
</evidence>
<protein>
    <submittedName>
        <fullName evidence="2">Uncharacterized protein</fullName>
    </submittedName>
</protein>
<gene>
    <name evidence="2" type="ORF">SM1_024</name>
</gene>
<accession>A0A0U3DJY7</accession>
<organism evidence="2 3">
    <name type="scientific">Pseudomonas phage SM1</name>
    <dbReference type="NCBI Taxonomy" id="1772332"/>
    <lineage>
        <taxon>Viruses</taxon>
        <taxon>Duplodnaviria</taxon>
        <taxon>Heunggongvirae</taxon>
        <taxon>Uroviricota</taxon>
        <taxon>Caudoviricetes</taxon>
        <taxon>Samunavirus</taxon>
        <taxon>Samunavirus SM1</taxon>
    </lineage>
</organism>
<keyword evidence="1" id="KW-0812">Transmembrane</keyword>
<evidence type="ECO:0000256" key="1">
    <source>
        <dbReference type="SAM" id="Phobius"/>
    </source>
</evidence>
<dbReference type="EMBL" id="KU245542">
    <property type="protein sequence ID" value="ALT58017.1"/>
    <property type="molecule type" value="Genomic_DNA"/>
</dbReference>
<keyword evidence="1" id="KW-1133">Transmembrane helix</keyword>
<reference evidence="2 3" key="1">
    <citation type="submission" date="2015-12" db="EMBL/GenBank/DDBJ databases">
        <title>In silico genomic study of Pseudomonas phage SM1.</title>
        <authorList>
            <person name="Zawawi N.A.M."/>
            <person name="Mat-Arip Y."/>
            <person name="Wan-Jauhari W.K."/>
            <person name="Fauzi A.A."/>
            <person name="Yee F.J."/>
        </authorList>
    </citation>
    <scope>NUCLEOTIDE SEQUENCE [LARGE SCALE GENOMIC DNA]</scope>
</reference>
<dbReference type="Proteomes" id="UP000224832">
    <property type="component" value="Segment"/>
</dbReference>
<name>A0A0U3DJY7_9CAUD</name>
<evidence type="ECO:0000313" key="2">
    <source>
        <dbReference type="EMBL" id="ALT58017.1"/>
    </source>
</evidence>